<sequence>MIDAKPLKFCGSSLDDLREFPLSARRDAGHQLDQVQRGRDPDDWKPMNTVGPGAREIRIRDADGTFRIIYVAKFNDAVHVLHCFQKKTQRTSKADLELATKRYREMKEAKA</sequence>
<proteinExistence type="predicted"/>
<dbReference type="Pfam" id="PF05973">
    <property type="entry name" value="Gp49"/>
    <property type="match status" value="1"/>
</dbReference>
<reference evidence="2 3" key="1">
    <citation type="submission" date="2019-03" db="EMBL/GenBank/DDBJ databases">
        <title>Complete Genome Sequence of Paraburkholderia dipogonis ICMP 19430T, a Nitrogen-fixing Symbiont of the South African Invasive Legume Dipogon lignosus in New Zealand.</title>
        <authorList>
            <person name="De Meyer S.E."/>
        </authorList>
    </citation>
    <scope>NUCLEOTIDE SEQUENCE [LARGE SCALE GENOMIC DNA]</scope>
    <source>
        <strain evidence="2 3">ICMP 19430</strain>
    </source>
</reference>
<feature type="region of interest" description="Disordered" evidence="1">
    <location>
        <begin position="28"/>
        <end position="51"/>
    </location>
</feature>
<dbReference type="GeneID" id="97303460"/>
<protein>
    <submittedName>
        <fullName evidence="2">Type II toxin-antitoxin system RelE/ParE family toxin</fullName>
    </submittedName>
</protein>
<dbReference type="RefSeq" id="WP_134462310.1">
    <property type="nucleotide sequence ID" value="NZ_JBHMFL010000016.1"/>
</dbReference>
<evidence type="ECO:0000256" key="1">
    <source>
        <dbReference type="SAM" id="MobiDB-lite"/>
    </source>
</evidence>
<dbReference type="Proteomes" id="UP000297385">
    <property type="component" value="Unassembled WGS sequence"/>
</dbReference>
<evidence type="ECO:0000313" key="2">
    <source>
        <dbReference type="EMBL" id="TFE40345.1"/>
    </source>
</evidence>
<name>A0A4Y8MSN8_9BURK</name>
<accession>A0A4Y8MSN8</accession>
<dbReference type="EMBL" id="SNVI01000002">
    <property type="protein sequence ID" value="TFE40345.1"/>
    <property type="molecule type" value="Genomic_DNA"/>
</dbReference>
<dbReference type="AlphaFoldDB" id="A0A4Y8MSN8"/>
<gene>
    <name evidence="2" type="ORF">E2553_26600</name>
</gene>
<organism evidence="2 3">
    <name type="scientific">Paraburkholderia dipogonis</name>
    <dbReference type="NCBI Taxonomy" id="1211383"/>
    <lineage>
        <taxon>Bacteria</taxon>
        <taxon>Pseudomonadati</taxon>
        <taxon>Pseudomonadota</taxon>
        <taxon>Betaproteobacteria</taxon>
        <taxon>Burkholderiales</taxon>
        <taxon>Burkholderiaceae</taxon>
        <taxon>Paraburkholderia</taxon>
    </lineage>
</organism>
<dbReference type="InterPro" id="IPR009241">
    <property type="entry name" value="HigB-like"/>
</dbReference>
<evidence type="ECO:0000313" key="3">
    <source>
        <dbReference type="Proteomes" id="UP000297385"/>
    </source>
</evidence>
<feature type="compositionally biased region" description="Basic and acidic residues" evidence="1">
    <location>
        <begin position="28"/>
        <end position="45"/>
    </location>
</feature>
<comment type="caution">
    <text evidence="2">The sequence shown here is derived from an EMBL/GenBank/DDBJ whole genome shotgun (WGS) entry which is preliminary data.</text>
</comment>